<evidence type="ECO:0000256" key="6">
    <source>
        <dbReference type="SAM" id="Phobius"/>
    </source>
</evidence>
<name>A0ABQ0GCI2_9PEZI</name>
<accession>A0ABQ0GCI2</accession>
<evidence type="ECO:0000256" key="4">
    <source>
        <dbReference type="ARBA" id="ARBA00023136"/>
    </source>
</evidence>
<feature type="transmembrane region" description="Helical" evidence="6">
    <location>
        <begin position="166"/>
        <end position="185"/>
    </location>
</feature>
<dbReference type="InterPro" id="IPR007568">
    <property type="entry name" value="RTA1"/>
</dbReference>
<evidence type="ECO:0000256" key="2">
    <source>
        <dbReference type="ARBA" id="ARBA00022692"/>
    </source>
</evidence>
<feature type="region of interest" description="Disordered" evidence="5">
    <location>
        <begin position="281"/>
        <end position="302"/>
    </location>
</feature>
<feature type="transmembrane region" description="Helical" evidence="6">
    <location>
        <begin position="124"/>
        <end position="146"/>
    </location>
</feature>
<comment type="subcellular location">
    <subcellularLocation>
        <location evidence="1">Membrane</location>
        <topology evidence="1">Multi-pass membrane protein</topology>
    </subcellularLocation>
</comment>
<sequence length="333" mass="36677">MADEQGNETNSGFYHYDPSVAANAIFVALFAVVTIAHTYILVRKKAWYFIPFLVGCLFEVGGYIGRIAAANENPDFTMGVYIWQTLLILLGPALMAASIYMVLGRMIRLLDGHKYALVRSTWMTKVFVTGDVLSFIAQGAGGGILAGDDNSETTRDTGEGIIMGGLGIQILFFGLFILTTILFHVRITKNPTARSFSVTGPWQQQIMALYATSVLILIRSVFRLIEFAMGYDGVLMQHEAYLLGLDGALMFIVATILVWWHPYKALVGYKEMPKRPWKKTTADNIGMLPTDTESQSTIPKLPGPYDSDGTGVMVPLPPPNSTYAPDTQYAFGR</sequence>
<keyword evidence="4 6" id="KW-0472">Membrane</keyword>
<evidence type="ECO:0000256" key="5">
    <source>
        <dbReference type="SAM" id="MobiDB-lite"/>
    </source>
</evidence>
<dbReference type="PANTHER" id="PTHR31465:SF35">
    <property type="entry name" value="RTA1 DOMAIN PROTEIN-RELATED"/>
    <property type="match status" value="1"/>
</dbReference>
<dbReference type="EMBL" id="BAAFSV010000003">
    <property type="protein sequence ID" value="GAB1315389.1"/>
    <property type="molecule type" value="Genomic_DNA"/>
</dbReference>
<reference evidence="7 8" key="1">
    <citation type="submission" date="2024-09" db="EMBL/GenBank/DDBJ databases">
        <title>Itraconazole resistance in Madurella fahalii resulting from another homologue of gene encoding cytochrome P450 14-alpha sterol demethylase (CYP51).</title>
        <authorList>
            <person name="Yoshioka I."/>
            <person name="Fahal A.H."/>
            <person name="Kaneko S."/>
            <person name="Yaguchi T."/>
        </authorList>
    </citation>
    <scope>NUCLEOTIDE SEQUENCE [LARGE SCALE GENOMIC DNA]</scope>
    <source>
        <strain evidence="7 8">IFM 68171</strain>
    </source>
</reference>
<keyword evidence="3 6" id="KW-1133">Transmembrane helix</keyword>
<feature type="transmembrane region" description="Helical" evidence="6">
    <location>
        <begin position="49"/>
        <end position="69"/>
    </location>
</feature>
<feature type="transmembrane region" description="Helical" evidence="6">
    <location>
        <begin position="20"/>
        <end position="42"/>
    </location>
</feature>
<feature type="transmembrane region" description="Helical" evidence="6">
    <location>
        <begin position="206"/>
        <end position="225"/>
    </location>
</feature>
<evidence type="ECO:0000256" key="3">
    <source>
        <dbReference type="ARBA" id="ARBA00022989"/>
    </source>
</evidence>
<dbReference type="PANTHER" id="PTHR31465">
    <property type="entry name" value="PROTEIN RTA1-RELATED"/>
    <property type="match status" value="1"/>
</dbReference>
<dbReference type="Proteomes" id="UP001628179">
    <property type="component" value="Unassembled WGS sequence"/>
</dbReference>
<dbReference type="Pfam" id="PF04479">
    <property type="entry name" value="RTA1"/>
    <property type="match status" value="1"/>
</dbReference>
<organism evidence="7 8">
    <name type="scientific">Madurella fahalii</name>
    <dbReference type="NCBI Taxonomy" id="1157608"/>
    <lineage>
        <taxon>Eukaryota</taxon>
        <taxon>Fungi</taxon>
        <taxon>Dikarya</taxon>
        <taxon>Ascomycota</taxon>
        <taxon>Pezizomycotina</taxon>
        <taxon>Sordariomycetes</taxon>
        <taxon>Sordariomycetidae</taxon>
        <taxon>Sordariales</taxon>
        <taxon>Sordariales incertae sedis</taxon>
        <taxon>Madurella</taxon>
    </lineage>
</organism>
<keyword evidence="2 6" id="KW-0812">Transmembrane</keyword>
<keyword evidence="8" id="KW-1185">Reference proteome</keyword>
<protein>
    <submittedName>
        <fullName evidence="7">Uncharacterized protein</fullName>
    </submittedName>
</protein>
<evidence type="ECO:0000313" key="8">
    <source>
        <dbReference type="Proteomes" id="UP001628179"/>
    </source>
</evidence>
<evidence type="ECO:0000313" key="7">
    <source>
        <dbReference type="EMBL" id="GAB1315389.1"/>
    </source>
</evidence>
<dbReference type="RefSeq" id="XP_070917120.1">
    <property type="nucleotide sequence ID" value="XM_071061019.1"/>
</dbReference>
<feature type="transmembrane region" description="Helical" evidence="6">
    <location>
        <begin position="81"/>
        <end position="103"/>
    </location>
</feature>
<comment type="caution">
    <text evidence="7">The sequence shown here is derived from an EMBL/GenBank/DDBJ whole genome shotgun (WGS) entry which is preliminary data.</text>
</comment>
<proteinExistence type="predicted"/>
<evidence type="ECO:0000256" key="1">
    <source>
        <dbReference type="ARBA" id="ARBA00004141"/>
    </source>
</evidence>
<dbReference type="GeneID" id="98176342"/>
<feature type="transmembrane region" description="Helical" evidence="6">
    <location>
        <begin position="240"/>
        <end position="260"/>
    </location>
</feature>
<gene>
    <name evidence="7" type="ORF">MFIFM68171_05599</name>
</gene>